<evidence type="ECO:0000259" key="1">
    <source>
        <dbReference type="Pfam" id="PF18145"/>
    </source>
</evidence>
<accession>A0A144M855</accession>
<dbReference type="NCBIfam" id="NF033611">
    <property type="entry name" value="SAVED"/>
    <property type="match status" value="1"/>
</dbReference>
<organism evidence="2 3">
    <name type="scientific">Brevibacterium linens</name>
    <dbReference type="NCBI Taxonomy" id="1703"/>
    <lineage>
        <taxon>Bacteria</taxon>
        <taxon>Bacillati</taxon>
        <taxon>Actinomycetota</taxon>
        <taxon>Actinomycetes</taxon>
        <taxon>Micrococcales</taxon>
        <taxon>Brevibacteriaceae</taxon>
        <taxon>Brevibacterium</taxon>
    </lineage>
</organism>
<dbReference type="Pfam" id="PF18145">
    <property type="entry name" value="SAVED"/>
    <property type="match status" value="1"/>
</dbReference>
<feature type="domain" description="SMODS-associated and fused to various effectors" evidence="1">
    <location>
        <begin position="201"/>
        <end position="383"/>
    </location>
</feature>
<sequence length="390" mass="42988">MAPSDARDTTVQRGHIKESVRNALWARTAGRCIICNRRLLGDQRTYMHSVLLAELAHNIGATGGDRSPRGKDTQNVDDTEAEENLLLLCHDCHKIIDNPNHIGFFPPEKLRQIKESFERRVEMVTNNGGLTRTAALRVGCLVRGSLAMASQREIAETLLAANYLGLVETQRSGDFTCRINGSAGGLGFWDAAQQSINDTIAQVRQAVESGDVEHISVFAIAPVPLLIYLGWHLDDKTPTRLFQKHRDQFIGWRWNGQGDPVEFNVIASEQDASSEDVALVCALTSEVDRGALPPTVDGTPIIEVRPAGVSPGPNLFSHEQSLANFAKQWRAALAMAEARFPNARRWHLIASAPVTASIEAGRALMRDIHPPVMVYERTDATYKMVLITNN</sequence>
<proteinExistence type="predicted"/>
<reference evidence="3" key="1">
    <citation type="submission" date="2016-03" db="EMBL/GenBank/DDBJ databases">
        <authorList>
            <person name="Ploux O."/>
        </authorList>
    </citation>
    <scope>NUCLEOTIDE SEQUENCE [LARGE SCALE GENOMIC DNA]</scope>
    <source>
        <strain evidence="3">BS258</strain>
    </source>
</reference>
<dbReference type="AlphaFoldDB" id="A0A144M855"/>
<evidence type="ECO:0000313" key="2">
    <source>
        <dbReference type="EMBL" id="AMT92779.1"/>
    </source>
</evidence>
<protein>
    <recommendedName>
        <fullName evidence="1">SMODS-associated and fused to various effectors domain-containing protein</fullName>
    </recommendedName>
</protein>
<gene>
    <name evidence="2" type="ORF">A2T55_02345</name>
</gene>
<dbReference type="InterPro" id="IPR040836">
    <property type="entry name" value="SAVED"/>
</dbReference>
<dbReference type="KEGG" id="bly:A2T55_02345"/>
<dbReference type="EMBL" id="CP014869">
    <property type="protein sequence ID" value="AMT92779.1"/>
    <property type="molecule type" value="Genomic_DNA"/>
</dbReference>
<evidence type="ECO:0000313" key="3">
    <source>
        <dbReference type="Proteomes" id="UP000075950"/>
    </source>
</evidence>
<name>A0A144M855_BRELN</name>
<dbReference type="Proteomes" id="UP000075950">
    <property type="component" value="Chromosome"/>
</dbReference>